<protein>
    <submittedName>
        <fullName evidence="1 2">Proteophosphoglycan ppg4</fullName>
    </submittedName>
</protein>
<dbReference type="Proteomes" id="UP000239560">
    <property type="component" value="Unassembled WGS sequence"/>
</dbReference>
<keyword evidence="3" id="KW-1185">Reference proteome</keyword>
<evidence type="ECO:0000313" key="1">
    <source>
        <dbReference type="EMBL" id="CTR10746.1"/>
    </source>
</evidence>
<gene>
    <name evidence="1" type="primary">FGENESH: predicted gene_14.157</name>
    <name evidence="2" type="ORF">AAT19DRAFT_10931</name>
    <name evidence="1" type="ORF">BN2166_0066070</name>
</gene>
<dbReference type="EMBL" id="LCTV02000014">
    <property type="protein sequence ID" value="PRQ70774.1"/>
    <property type="molecule type" value="Genomic_DNA"/>
</dbReference>
<sequence length="341" mass="38451">MSIETLPVELLNHIIEAAAPPVTTSDTVEERYRTLLACSLVSRRWVRVAQRLLFAEAAFPTSPAAQAFLATTADHPHFANHVRLFKVYELGRLNDAASFRSFRSLREVYVGKLGEIDLAVLTGLHQLETLSVWLAKVTCSGDPASAIFPVLKTLSTCYAYWVDRARQVISPDHLPALCGLAFYHQYADGQSRSGINRRVWRVDLSAFPPSLRLAVSTTARYTCDRRHKVLHETEVDDLYEALDAGYFENGSRPADLEHLRITQVCDVADGHADGHKQLLVLLKQMPKIKSLFICSKELTSTDASLRHFAEYVRQRGIRHIELESDNQHLEGSLILPQWMEM</sequence>
<evidence type="ECO:0000313" key="2">
    <source>
        <dbReference type="EMBL" id="PRQ70774.1"/>
    </source>
</evidence>
<accession>A0A0K3CU19</accession>
<dbReference type="Proteomes" id="UP000199069">
    <property type="component" value="Unassembled WGS sequence"/>
</dbReference>
<evidence type="ECO:0000313" key="3">
    <source>
        <dbReference type="Proteomes" id="UP000199069"/>
    </source>
</evidence>
<dbReference type="EMBL" id="CWKI01000014">
    <property type="protein sequence ID" value="CTR10746.1"/>
    <property type="molecule type" value="Genomic_DNA"/>
</dbReference>
<proteinExistence type="predicted"/>
<dbReference type="OMA" id="IDIASLW"/>
<dbReference type="AlphaFoldDB" id="A0A0K3CU19"/>
<organism evidence="1 3">
    <name type="scientific">Rhodotorula toruloides</name>
    <name type="common">Yeast</name>
    <name type="synonym">Rhodosporidium toruloides</name>
    <dbReference type="NCBI Taxonomy" id="5286"/>
    <lineage>
        <taxon>Eukaryota</taxon>
        <taxon>Fungi</taxon>
        <taxon>Dikarya</taxon>
        <taxon>Basidiomycota</taxon>
        <taxon>Pucciniomycotina</taxon>
        <taxon>Microbotryomycetes</taxon>
        <taxon>Sporidiobolales</taxon>
        <taxon>Sporidiobolaceae</taxon>
        <taxon>Rhodotorula</taxon>
    </lineage>
</organism>
<reference evidence="2 4" key="2">
    <citation type="journal article" date="2018" name="Elife">
        <title>Functional genomics of lipid metabolism in the oleaginous yeast Rhodosporidium toruloides.</title>
        <authorList>
            <person name="Coradetti S.T."/>
            <person name="Pinel D."/>
            <person name="Geiselman G."/>
            <person name="Ito M."/>
            <person name="Mondo S."/>
            <person name="Reilly M.C."/>
            <person name="Cheng Y.F."/>
            <person name="Bauer S."/>
            <person name="Grigoriev I."/>
            <person name="Gladden J.M."/>
            <person name="Simmons B.A."/>
            <person name="Brem R."/>
            <person name="Arkin A.P."/>
            <person name="Skerker J.M."/>
        </authorList>
    </citation>
    <scope>NUCLEOTIDE SEQUENCE [LARGE SCALE GENOMIC DNA]</scope>
    <source>
        <strain evidence="2 4">NBRC 0880</strain>
    </source>
</reference>
<name>A0A0K3CU19_RHOTO</name>
<dbReference type="OrthoDB" id="2519531at2759"/>
<reference evidence="1 3" key="1">
    <citation type="submission" date="2015-07" db="EMBL/GenBank/DDBJ databases">
        <authorList>
            <person name="Cajimat M.N.B."/>
            <person name="Milazzo M.L."/>
            <person name="Fulhorst C.F."/>
        </authorList>
    </citation>
    <scope>NUCLEOTIDE SEQUENCE [LARGE SCALE GENOMIC DNA]</scope>
    <source>
        <strain evidence="1">Single colony</strain>
    </source>
</reference>
<evidence type="ECO:0000313" key="4">
    <source>
        <dbReference type="Proteomes" id="UP000239560"/>
    </source>
</evidence>